<dbReference type="Pfam" id="PF20420">
    <property type="entry name" value="DUF6702"/>
    <property type="match status" value="1"/>
</dbReference>
<sequence>MHKFYVSVTQIDYVAKKNRVEITSRIFIDDLNKVLEKKYNKKIHLASNREIPEAKDLVKSYLKEKMSVSINNKPVEMQFLGTEIDNDVLICYLKVSFSEKITTFGFENSILTEMFSDQQNLLHTDINNEKSSYLLTNSERTAFLKF</sequence>
<protein>
    <submittedName>
        <fullName evidence="1">DUF6702 family protein</fullName>
    </submittedName>
</protein>
<keyword evidence="2" id="KW-1185">Reference proteome</keyword>
<dbReference type="EMBL" id="JBHMEY010000094">
    <property type="protein sequence ID" value="MFB9098630.1"/>
    <property type="molecule type" value="Genomic_DNA"/>
</dbReference>
<comment type="caution">
    <text evidence="1">The sequence shown here is derived from an EMBL/GenBank/DDBJ whole genome shotgun (WGS) entry which is preliminary data.</text>
</comment>
<dbReference type="Proteomes" id="UP001589607">
    <property type="component" value="Unassembled WGS sequence"/>
</dbReference>
<evidence type="ECO:0000313" key="2">
    <source>
        <dbReference type="Proteomes" id="UP001589607"/>
    </source>
</evidence>
<evidence type="ECO:0000313" key="1">
    <source>
        <dbReference type="EMBL" id="MFB9098630.1"/>
    </source>
</evidence>
<organism evidence="1 2">
    <name type="scientific">Flavobacterium jumunjinense</name>
    <dbReference type="NCBI Taxonomy" id="998845"/>
    <lineage>
        <taxon>Bacteria</taxon>
        <taxon>Pseudomonadati</taxon>
        <taxon>Bacteroidota</taxon>
        <taxon>Flavobacteriia</taxon>
        <taxon>Flavobacteriales</taxon>
        <taxon>Flavobacteriaceae</taxon>
        <taxon>Flavobacterium</taxon>
    </lineage>
</organism>
<accession>A0ABV5GTB5</accession>
<name>A0ABV5GTB5_9FLAO</name>
<reference evidence="1 2" key="1">
    <citation type="submission" date="2024-09" db="EMBL/GenBank/DDBJ databases">
        <authorList>
            <person name="Sun Q."/>
            <person name="Mori K."/>
        </authorList>
    </citation>
    <scope>NUCLEOTIDE SEQUENCE [LARGE SCALE GENOMIC DNA]</scope>
    <source>
        <strain evidence="1 2">CECT 7955</strain>
    </source>
</reference>
<proteinExistence type="predicted"/>
<dbReference type="RefSeq" id="WP_236458704.1">
    <property type="nucleotide sequence ID" value="NZ_CBCSGE010000001.1"/>
</dbReference>
<gene>
    <name evidence="1" type="ORF">ACFFVF_19150</name>
</gene>
<dbReference type="InterPro" id="IPR046525">
    <property type="entry name" value="DUF6702"/>
</dbReference>